<dbReference type="InterPro" id="IPR003018">
    <property type="entry name" value="GAF"/>
</dbReference>
<dbReference type="PANTHER" id="PTHR41523:SF7">
    <property type="entry name" value="HISTIDINE KINASE"/>
    <property type="match status" value="1"/>
</dbReference>
<evidence type="ECO:0000256" key="8">
    <source>
        <dbReference type="ARBA" id="ARBA00022840"/>
    </source>
</evidence>
<keyword evidence="6" id="KW-0547">Nucleotide-binding</keyword>
<evidence type="ECO:0000256" key="3">
    <source>
        <dbReference type="ARBA" id="ARBA00021740"/>
    </source>
</evidence>
<evidence type="ECO:0000256" key="4">
    <source>
        <dbReference type="ARBA" id="ARBA00022553"/>
    </source>
</evidence>
<keyword evidence="12" id="KW-1185">Reference proteome</keyword>
<dbReference type="InterPro" id="IPR036890">
    <property type="entry name" value="HATPase_C_sf"/>
</dbReference>
<dbReference type="Pfam" id="PF13188">
    <property type="entry name" value="PAS_8"/>
    <property type="match status" value="1"/>
</dbReference>
<evidence type="ECO:0000256" key="1">
    <source>
        <dbReference type="ARBA" id="ARBA00000085"/>
    </source>
</evidence>
<dbReference type="SUPFAM" id="SSF55785">
    <property type="entry name" value="PYP-like sensor domain (PAS domain)"/>
    <property type="match status" value="1"/>
</dbReference>
<dbReference type="Pfam" id="PF01590">
    <property type="entry name" value="GAF"/>
    <property type="match status" value="2"/>
</dbReference>
<comment type="catalytic activity">
    <reaction evidence="1">
        <text>ATP + protein L-histidine = ADP + protein N-phospho-L-histidine.</text>
        <dbReference type="EC" id="2.7.13.3"/>
    </reaction>
</comment>
<evidence type="ECO:0000259" key="10">
    <source>
        <dbReference type="SMART" id="SM00911"/>
    </source>
</evidence>
<reference evidence="11" key="2">
    <citation type="submission" date="2020-09" db="EMBL/GenBank/DDBJ databases">
        <authorList>
            <person name="Sun Q."/>
            <person name="Zhou Y."/>
        </authorList>
    </citation>
    <scope>NUCLEOTIDE SEQUENCE</scope>
    <source>
        <strain evidence="11">CGMCC 1.15367</strain>
    </source>
</reference>
<evidence type="ECO:0000313" key="12">
    <source>
        <dbReference type="Proteomes" id="UP000644699"/>
    </source>
</evidence>
<evidence type="ECO:0000256" key="2">
    <source>
        <dbReference type="ARBA" id="ARBA00012438"/>
    </source>
</evidence>
<dbReference type="InterPro" id="IPR011102">
    <property type="entry name" value="Sig_transdc_His_kinase_HWE"/>
</dbReference>
<dbReference type="Gene3D" id="3.30.450.20">
    <property type="entry name" value="PAS domain"/>
    <property type="match status" value="1"/>
</dbReference>
<dbReference type="Gene3D" id="3.30.565.10">
    <property type="entry name" value="Histidine kinase-like ATPase, C-terminal domain"/>
    <property type="match status" value="1"/>
</dbReference>
<gene>
    <name evidence="11" type="ORF">GCM10011390_10300</name>
</gene>
<dbReference type="InterPro" id="IPR029016">
    <property type="entry name" value="GAF-like_dom_sf"/>
</dbReference>
<feature type="domain" description="GAF" evidence="9">
    <location>
        <begin position="39"/>
        <end position="185"/>
    </location>
</feature>
<keyword evidence="4" id="KW-0597">Phosphoprotein</keyword>
<dbReference type="EC" id="2.7.13.3" evidence="2"/>
<dbReference type="GO" id="GO:0004673">
    <property type="term" value="F:protein histidine kinase activity"/>
    <property type="evidence" value="ECO:0007669"/>
    <property type="project" value="UniProtKB-EC"/>
</dbReference>
<evidence type="ECO:0000256" key="7">
    <source>
        <dbReference type="ARBA" id="ARBA00022777"/>
    </source>
</evidence>
<dbReference type="Pfam" id="PF07536">
    <property type="entry name" value="HWE_HK"/>
    <property type="match status" value="1"/>
</dbReference>
<dbReference type="InterPro" id="IPR035965">
    <property type="entry name" value="PAS-like_dom_sf"/>
</dbReference>
<dbReference type="SMART" id="SM00065">
    <property type="entry name" value="GAF"/>
    <property type="match status" value="2"/>
</dbReference>
<dbReference type="AlphaFoldDB" id="A0A916ZG57"/>
<keyword evidence="8" id="KW-0067">ATP-binding</keyword>
<evidence type="ECO:0000313" key="11">
    <source>
        <dbReference type="EMBL" id="GGD93459.1"/>
    </source>
</evidence>
<dbReference type="InterPro" id="IPR000014">
    <property type="entry name" value="PAS"/>
</dbReference>
<comment type="caution">
    <text evidence="11">The sequence shown here is derived from an EMBL/GenBank/DDBJ whole genome shotgun (WGS) entry which is preliminary data.</text>
</comment>
<reference evidence="11" key="1">
    <citation type="journal article" date="2014" name="Int. J. Syst. Evol. Microbiol.">
        <title>Complete genome sequence of Corynebacterium casei LMG S-19264T (=DSM 44701T), isolated from a smear-ripened cheese.</title>
        <authorList>
            <consortium name="US DOE Joint Genome Institute (JGI-PGF)"/>
            <person name="Walter F."/>
            <person name="Albersmeier A."/>
            <person name="Kalinowski J."/>
            <person name="Ruckert C."/>
        </authorList>
    </citation>
    <scope>NUCLEOTIDE SEQUENCE</scope>
    <source>
        <strain evidence="11">CGMCC 1.15367</strain>
    </source>
</reference>
<feature type="domain" description="GAF" evidence="9">
    <location>
        <begin position="318"/>
        <end position="467"/>
    </location>
</feature>
<feature type="domain" description="Signal transduction histidine kinase HWE region" evidence="10">
    <location>
        <begin position="472"/>
        <end position="551"/>
    </location>
</feature>
<proteinExistence type="predicted"/>
<dbReference type="PANTHER" id="PTHR41523">
    <property type="entry name" value="TWO-COMPONENT SYSTEM SENSOR PROTEIN"/>
    <property type="match status" value="1"/>
</dbReference>
<dbReference type="GO" id="GO:0005524">
    <property type="term" value="F:ATP binding"/>
    <property type="evidence" value="ECO:0007669"/>
    <property type="project" value="UniProtKB-KW"/>
</dbReference>
<keyword evidence="7" id="KW-0418">Kinase</keyword>
<evidence type="ECO:0000259" key="9">
    <source>
        <dbReference type="SMART" id="SM00065"/>
    </source>
</evidence>
<name>A0A916ZG57_9HYPH</name>
<keyword evidence="5" id="KW-0808">Transferase</keyword>
<organism evidence="11 12">
    <name type="scientific">Aureimonas endophytica</name>
    <dbReference type="NCBI Taxonomy" id="2027858"/>
    <lineage>
        <taxon>Bacteria</taxon>
        <taxon>Pseudomonadati</taxon>
        <taxon>Pseudomonadota</taxon>
        <taxon>Alphaproteobacteria</taxon>
        <taxon>Hyphomicrobiales</taxon>
        <taxon>Aurantimonadaceae</taxon>
        <taxon>Aureimonas</taxon>
    </lineage>
</organism>
<sequence>MHGWPVPEYPGPPMHPLDVVAEKSARIRALRQSGLLARTAREEFGHLTDHVRDVLDVPVAIVTLVDEERQVFAGHSGLPAPWADLGETPMTHSFCQYVVDQHAPLVVPDARLDPALKDNQAIGDIGVVAYLGVPLALPDGEIVGALAAIDNDARTWSDADMRRLRSIGRTVEKEMDVRISESRWRTLFESLQEGFIQGRVVRDDAGRIVDWRYEEVNAAWYELVGVPKGSAIGRTIREVFPGIEDEWVNEFANVVETGETVRFTRQVGVLDRWYDGVAQSIGADRFTVIFLEVTNRIAHERRQAALLQLGDTLRDARTVPDISRAAAQCVASGLVVDRVGFGSVDELSETIEVPPDWCASGIVSVAGHHDFRSFGSYIENLKRGETVEVTDVETDPRTAASPGAFEAIQTRSLLNLPIMEHGRLVLIVFAHARTPRVWSTDELQFLRQVGDRAHAAIARIRSEETQAVLNGELSHRLKNSFAMVQAVATQTLKTVTERGAVEALNQRLRALSHAHDVLMQQNWSAARLRDVVNAVLHVFEVGDRFVLMGRDTDIGPRATLSLSLLLHELATNALKYGALSVPEGHVEIEWNIQRQEGEDIFHLAWRELGGPAPSQPTGRGFGSRIIRMGLIGTGGVKLSYEPEGFQATMSASLSQMQQA</sequence>
<dbReference type="Proteomes" id="UP000644699">
    <property type="component" value="Unassembled WGS sequence"/>
</dbReference>
<dbReference type="Gene3D" id="3.30.450.40">
    <property type="match status" value="2"/>
</dbReference>
<dbReference type="EMBL" id="BMIQ01000001">
    <property type="protein sequence ID" value="GGD93459.1"/>
    <property type="molecule type" value="Genomic_DNA"/>
</dbReference>
<accession>A0A916ZG57</accession>
<evidence type="ECO:0000256" key="5">
    <source>
        <dbReference type="ARBA" id="ARBA00022679"/>
    </source>
</evidence>
<protein>
    <recommendedName>
        <fullName evidence="3">Blue-light-activated histidine kinase</fullName>
        <ecNumber evidence="2">2.7.13.3</ecNumber>
    </recommendedName>
</protein>
<dbReference type="SUPFAM" id="SSF55781">
    <property type="entry name" value="GAF domain-like"/>
    <property type="match status" value="2"/>
</dbReference>
<dbReference type="SMART" id="SM00911">
    <property type="entry name" value="HWE_HK"/>
    <property type="match status" value="1"/>
</dbReference>
<evidence type="ECO:0000256" key="6">
    <source>
        <dbReference type="ARBA" id="ARBA00022741"/>
    </source>
</evidence>